<dbReference type="AlphaFoldDB" id="I4G2P4"/>
<feature type="domain" description="SpoVT-AbrB" evidence="1">
    <location>
        <begin position="6"/>
        <end position="49"/>
    </location>
</feature>
<dbReference type="SUPFAM" id="SSF89447">
    <property type="entry name" value="AbrB/MazE/MraZ-like"/>
    <property type="match status" value="1"/>
</dbReference>
<dbReference type="RefSeq" id="WP_002767769.1">
    <property type="nucleotide sequence ID" value="NZ_HE972973.1"/>
</dbReference>
<accession>I4G2P4</accession>
<dbReference type="HOGENOM" id="CLU_179961_1_0_3"/>
<dbReference type="SMART" id="SM00966">
    <property type="entry name" value="SpoVT_AbrB"/>
    <property type="match status" value="1"/>
</dbReference>
<name>I4G2P4_MICAE</name>
<reference evidence="2 3" key="1">
    <citation type="submission" date="2012-04" db="EMBL/GenBank/DDBJ databases">
        <authorList>
            <person name="Genoscope - CEA"/>
        </authorList>
    </citation>
    <scope>NUCLEOTIDE SEQUENCE [LARGE SCALE GENOMIC DNA]</scope>
    <source>
        <strain evidence="2 3">9443</strain>
    </source>
</reference>
<evidence type="ECO:0000313" key="3">
    <source>
        <dbReference type="Proteomes" id="UP000003480"/>
    </source>
</evidence>
<dbReference type="Pfam" id="PF04014">
    <property type="entry name" value="MazE_antitoxin"/>
    <property type="match status" value="1"/>
</dbReference>
<evidence type="ECO:0000313" key="2">
    <source>
        <dbReference type="EMBL" id="CCI02205.1"/>
    </source>
</evidence>
<sequence length="73" mass="8172">MKLKICKIGNSLGASFPKEVLDKLQVGEGDTIYVTETPDGVQLTTYDPELEQIMEAASQVTRRYRNALRELAK</sequence>
<dbReference type="InterPro" id="IPR007159">
    <property type="entry name" value="SpoVT-AbrB_dom"/>
</dbReference>
<organism evidence="2 3">
    <name type="scientific">Microcystis aeruginosa PCC 9443</name>
    <dbReference type="NCBI Taxonomy" id="1160281"/>
    <lineage>
        <taxon>Bacteria</taxon>
        <taxon>Bacillati</taxon>
        <taxon>Cyanobacteriota</taxon>
        <taxon>Cyanophyceae</taxon>
        <taxon>Oscillatoriophycideae</taxon>
        <taxon>Chroococcales</taxon>
        <taxon>Microcystaceae</taxon>
        <taxon>Microcystis</taxon>
    </lineage>
</organism>
<dbReference type="InterPro" id="IPR013432">
    <property type="entry name" value="Doc_partner"/>
</dbReference>
<comment type="caution">
    <text evidence="2">The sequence shown here is derived from an EMBL/GenBank/DDBJ whole genome shotgun (WGS) entry which is preliminary data.</text>
</comment>
<gene>
    <name evidence="2" type="ORF">MICAC_3080024</name>
</gene>
<dbReference type="EMBL" id="CAIJ01000233">
    <property type="protein sequence ID" value="CCI02205.1"/>
    <property type="molecule type" value="Genomic_DNA"/>
</dbReference>
<dbReference type="NCBIfam" id="TIGR02609">
    <property type="entry name" value="doc_partner"/>
    <property type="match status" value="1"/>
</dbReference>
<protein>
    <submittedName>
        <fullName evidence="2">Putative transcriptional regulator, AbrB family</fullName>
    </submittedName>
</protein>
<dbReference type="Gene3D" id="2.10.260.10">
    <property type="match status" value="1"/>
</dbReference>
<dbReference type="GO" id="GO:0003677">
    <property type="term" value="F:DNA binding"/>
    <property type="evidence" value="ECO:0007669"/>
    <property type="project" value="InterPro"/>
</dbReference>
<evidence type="ECO:0000259" key="1">
    <source>
        <dbReference type="SMART" id="SM00966"/>
    </source>
</evidence>
<dbReference type="Proteomes" id="UP000003480">
    <property type="component" value="Unassembled WGS sequence"/>
</dbReference>
<dbReference type="InterPro" id="IPR037914">
    <property type="entry name" value="SpoVT-AbrB_sf"/>
</dbReference>
<proteinExistence type="predicted"/>